<gene>
    <name evidence="7" type="ordered locus">Oter_1545</name>
</gene>
<feature type="domain" description="NADH-ubiquinone oxidoreductase 51kDa subunit iron-sulphur binding" evidence="6">
    <location>
        <begin position="545"/>
        <end position="590"/>
    </location>
</feature>
<evidence type="ECO:0000256" key="2">
    <source>
        <dbReference type="ARBA" id="ARBA00022485"/>
    </source>
</evidence>
<keyword evidence="3" id="KW-0479">Metal-binding</keyword>
<dbReference type="InterPro" id="IPR011538">
    <property type="entry name" value="Nuo51_FMN-bd"/>
</dbReference>
<dbReference type="InterPro" id="IPR037225">
    <property type="entry name" value="Nuo51_FMN-bd_sf"/>
</dbReference>
<dbReference type="GO" id="GO:0051539">
    <property type="term" value="F:4 iron, 4 sulfur cluster binding"/>
    <property type="evidence" value="ECO:0007669"/>
    <property type="project" value="UniProtKB-KW"/>
</dbReference>
<dbReference type="eggNOG" id="COG1894">
    <property type="taxonomic scope" value="Bacteria"/>
</dbReference>
<dbReference type="FunFam" id="1.20.1440.230:FF:000001">
    <property type="entry name" value="Mitochondrial NADH dehydrogenase flavoprotein 1"/>
    <property type="match status" value="1"/>
</dbReference>
<dbReference type="STRING" id="452637.Oter_1545"/>
<accession>B1ZTP3</accession>
<dbReference type="GO" id="GO:0016491">
    <property type="term" value="F:oxidoreductase activity"/>
    <property type="evidence" value="ECO:0007669"/>
    <property type="project" value="UniProtKB-KW"/>
</dbReference>
<dbReference type="InterPro" id="IPR001949">
    <property type="entry name" value="NADH-UbQ_OxRdtase_51kDa_CS"/>
</dbReference>
<keyword evidence="2" id="KW-0004">4Fe-4S</keyword>
<dbReference type="Proteomes" id="UP000007013">
    <property type="component" value="Chromosome"/>
</dbReference>
<dbReference type="SMART" id="SM00928">
    <property type="entry name" value="NADH_4Fe-4S"/>
    <property type="match status" value="1"/>
</dbReference>
<evidence type="ECO:0000256" key="3">
    <source>
        <dbReference type="ARBA" id="ARBA00022723"/>
    </source>
</evidence>
<dbReference type="InterPro" id="IPR036249">
    <property type="entry name" value="Thioredoxin-like_sf"/>
</dbReference>
<dbReference type="GO" id="GO:0008137">
    <property type="term" value="F:NADH dehydrogenase (ubiquinone) activity"/>
    <property type="evidence" value="ECO:0007669"/>
    <property type="project" value="InterPro"/>
</dbReference>
<sequence length="668" mass="72333">MNPLTRADLEHLATTPAPAAAEWIRVQLDTGGIAADAERTLTELVRYRDENSLTIPVRRVGSVGFSFADPVIEVNTPTLPRILYGRATPDLAGQVIRDHVMAHRLIEDHVIATRRRGTAITAPVTHILVRDTGPSATTKTEYFQFSLVSELKRHGLADRVQVVRALDLGIYNEGVAVQLLPCAVTYTNVLAPDIARIVQESVKDGKVVDDLLWKTPERQARIVLRNCGEVDPDSVEDYLRHAQGYQALRKALFELTPEKVIGELKASGLRGRGGAGFPTWMKWQLTRAQPAEQRYVICNGDEGDPGAFMDRSVLESDPHSVLEGMILAGFAMGASRGYFYIRAEYPKAVERVERAIAQAREAGLLGENILGSGFSFNAKIRLGAGAFVCGEETALIASIEGRRGSPSPRPPYPSVRGLWGRPTAINNVETLANIPAILLRGGAWYAGYGTEKSKGTKVFAVTGKVMNAQLVEVPMGTTLRQIVYEICGGVLDDKEIKAVQTGGPSGGVIPEKHLDTPVSYETLQQLGSIMGSGGMLVMDKNDSMVDVARFYLRFCVDESCGKCAPCRIGGYQMLQILDRISRGRGSAEDLVTLRRICTAMQKASLCGLGQTAPNPVLSTLRYFEEEYKAYIEGGPSYARKMSRAPAPASAAATPALAVPSQPAAAPLP</sequence>
<evidence type="ECO:0000256" key="4">
    <source>
        <dbReference type="ARBA" id="ARBA00023004"/>
    </source>
</evidence>
<dbReference type="SUPFAM" id="SSF52833">
    <property type="entry name" value="Thioredoxin-like"/>
    <property type="match status" value="1"/>
</dbReference>
<dbReference type="GO" id="GO:0046872">
    <property type="term" value="F:metal ion binding"/>
    <property type="evidence" value="ECO:0007669"/>
    <property type="project" value="UniProtKB-KW"/>
</dbReference>
<dbReference type="InterPro" id="IPR019554">
    <property type="entry name" value="Soluble_ligand-bd"/>
</dbReference>
<dbReference type="eggNOG" id="COG3411">
    <property type="taxonomic scope" value="Bacteria"/>
</dbReference>
<dbReference type="InterPro" id="IPR019575">
    <property type="entry name" value="Nuop51_4Fe4S-bd"/>
</dbReference>
<evidence type="ECO:0000313" key="8">
    <source>
        <dbReference type="Proteomes" id="UP000007013"/>
    </source>
</evidence>
<organism evidence="7 8">
    <name type="scientific">Opitutus terrae (strain DSM 11246 / JCM 15787 / PB90-1)</name>
    <dbReference type="NCBI Taxonomy" id="452637"/>
    <lineage>
        <taxon>Bacteria</taxon>
        <taxon>Pseudomonadati</taxon>
        <taxon>Verrucomicrobiota</taxon>
        <taxon>Opitutia</taxon>
        <taxon>Opitutales</taxon>
        <taxon>Opitutaceae</taxon>
        <taxon>Opitutus</taxon>
    </lineage>
</organism>
<dbReference type="InterPro" id="IPR037207">
    <property type="entry name" value="Nuop51_4Fe4S-bd_sf"/>
</dbReference>
<dbReference type="PANTHER" id="PTHR43578:SF3">
    <property type="entry name" value="NADH-QUINONE OXIDOREDUCTASE SUBUNIT F"/>
    <property type="match status" value="1"/>
</dbReference>
<dbReference type="RefSeq" id="WP_012374367.1">
    <property type="nucleotide sequence ID" value="NC_010571.1"/>
</dbReference>
<dbReference type="Pfam" id="PF10531">
    <property type="entry name" value="SLBB"/>
    <property type="match status" value="1"/>
</dbReference>
<dbReference type="KEGG" id="ote:Oter_1545"/>
<dbReference type="EMBL" id="CP001032">
    <property type="protein sequence ID" value="ACB74829.1"/>
    <property type="molecule type" value="Genomic_DNA"/>
</dbReference>
<name>B1ZTP3_OPITP</name>
<proteinExistence type="inferred from homology"/>
<dbReference type="FunFam" id="3.40.50.11540:FF:000001">
    <property type="entry name" value="NADH dehydrogenase [ubiquinone] flavoprotein 1, mitochondrial"/>
    <property type="match status" value="1"/>
</dbReference>
<dbReference type="Gene3D" id="3.40.30.10">
    <property type="entry name" value="Glutaredoxin"/>
    <property type="match status" value="1"/>
</dbReference>
<dbReference type="AlphaFoldDB" id="B1ZTP3"/>
<dbReference type="EC" id="1.6.99.5" evidence="7"/>
<dbReference type="SUPFAM" id="SSF140490">
    <property type="entry name" value="Nqo1C-terminal domain-like"/>
    <property type="match status" value="1"/>
</dbReference>
<dbReference type="SUPFAM" id="SSF142019">
    <property type="entry name" value="Nqo1 FMN-binding domain-like"/>
    <property type="match status" value="1"/>
</dbReference>
<reference evidence="7 8" key="1">
    <citation type="journal article" date="2011" name="J. Bacteriol.">
        <title>Genome sequence of the verrucomicrobium Opitutus terrae PB90-1, an abundant inhabitant of rice paddy soil ecosystems.</title>
        <authorList>
            <person name="van Passel M.W."/>
            <person name="Kant R."/>
            <person name="Palva A."/>
            <person name="Copeland A."/>
            <person name="Lucas S."/>
            <person name="Lapidus A."/>
            <person name="Glavina del Rio T."/>
            <person name="Pitluck S."/>
            <person name="Goltsman E."/>
            <person name="Clum A."/>
            <person name="Sun H."/>
            <person name="Schmutz J."/>
            <person name="Larimer F.W."/>
            <person name="Land M.L."/>
            <person name="Hauser L."/>
            <person name="Kyrpides N."/>
            <person name="Mikhailova N."/>
            <person name="Richardson P.P."/>
            <person name="Janssen P.H."/>
            <person name="de Vos W.M."/>
            <person name="Smidt H."/>
        </authorList>
    </citation>
    <scope>NUCLEOTIDE SEQUENCE [LARGE SCALE GENOMIC DNA]</scope>
    <source>
        <strain evidence="8">DSM 11246 / JCM 15787 / PB90-1</strain>
    </source>
</reference>
<dbReference type="PANTHER" id="PTHR43578">
    <property type="entry name" value="NADH-QUINONE OXIDOREDUCTASE SUBUNIT F"/>
    <property type="match status" value="1"/>
</dbReference>
<protein>
    <submittedName>
        <fullName evidence="7">NADH dehydrogenase (Quinone)</fullName>
        <ecNumber evidence="7">1.6.99.5</ecNumber>
    </submittedName>
</protein>
<dbReference type="HOGENOM" id="CLU_014881_3_2_0"/>
<keyword evidence="7" id="KW-0560">Oxidoreductase</keyword>
<evidence type="ECO:0000313" key="7">
    <source>
        <dbReference type="EMBL" id="ACB74829.1"/>
    </source>
</evidence>
<dbReference type="Pfam" id="PF01512">
    <property type="entry name" value="Complex1_51K"/>
    <property type="match status" value="1"/>
</dbReference>
<dbReference type="Gene3D" id="3.10.20.600">
    <property type="match status" value="1"/>
</dbReference>
<evidence type="ECO:0000256" key="1">
    <source>
        <dbReference type="ARBA" id="ARBA00007523"/>
    </source>
</evidence>
<dbReference type="Gene3D" id="1.20.1440.230">
    <property type="entry name" value="NADH-ubiquinone oxidoreductase 51kDa subunit, iron-sulphur binding domain"/>
    <property type="match status" value="1"/>
</dbReference>
<dbReference type="Gene3D" id="3.40.50.11540">
    <property type="entry name" value="NADH-ubiquinone oxidoreductase 51kDa subunit"/>
    <property type="match status" value="1"/>
</dbReference>
<dbReference type="Gene3D" id="6.10.250.1450">
    <property type="match status" value="1"/>
</dbReference>
<evidence type="ECO:0000256" key="5">
    <source>
        <dbReference type="ARBA" id="ARBA00023014"/>
    </source>
</evidence>
<evidence type="ECO:0000259" key="6">
    <source>
        <dbReference type="SMART" id="SM00928"/>
    </source>
</evidence>
<keyword evidence="5" id="KW-0411">Iron-sulfur</keyword>
<dbReference type="PROSITE" id="PS00645">
    <property type="entry name" value="COMPLEX1_51K_2"/>
    <property type="match status" value="1"/>
</dbReference>
<comment type="similarity">
    <text evidence="1">Belongs to the complex I 51 kDa subunit family.</text>
</comment>
<dbReference type="SUPFAM" id="SSF142984">
    <property type="entry name" value="Nqo1 middle domain-like"/>
    <property type="match status" value="1"/>
</dbReference>
<keyword evidence="8" id="KW-1185">Reference proteome</keyword>
<dbReference type="Pfam" id="PF10589">
    <property type="entry name" value="NADH_4Fe-4S"/>
    <property type="match status" value="1"/>
</dbReference>
<keyword evidence="4" id="KW-0408">Iron</keyword>
<dbReference type="GO" id="GO:0010181">
    <property type="term" value="F:FMN binding"/>
    <property type="evidence" value="ECO:0007669"/>
    <property type="project" value="InterPro"/>
</dbReference>